<gene>
    <name evidence="1" type="ORF">VPR01S_01_03020</name>
</gene>
<keyword evidence="2" id="KW-1185">Reference proteome</keyword>
<proteinExistence type="predicted"/>
<protein>
    <submittedName>
        <fullName evidence="1">Uncharacterized protein</fullName>
    </submittedName>
</protein>
<evidence type="ECO:0000313" key="2">
    <source>
        <dbReference type="Proteomes" id="UP000016570"/>
    </source>
</evidence>
<dbReference type="STRING" id="1219065.VPR01S_01_03020"/>
<dbReference type="RefSeq" id="WP_021703521.1">
    <property type="nucleotide sequence ID" value="NZ_BATJ01000001.1"/>
</dbReference>
<comment type="caution">
    <text evidence="1">The sequence shown here is derived from an EMBL/GenBank/DDBJ whole genome shotgun (WGS) entry which is preliminary data.</text>
</comment>
<sequence length="124" mass="13605">MNLVIAMLPIARTTWTFLLVACALLFSGVIINEHIQSGTFAEDERICLADIHQLLETTDYGIKLSASDISASSHHCCGSSLSKLPNHVSTLQVTFPNYSLALIPRDQNVKAIVRAQTLFRPPIV</sequence>
<reference evidence="1 2" key="1">
    <citation type="submission" date="2013-09" db="EMBL/GenBank/DDBJ databases">
        <title>Whole genome shotgun sequence of Vibrio proteolyticus NBRC 13287.</title>
        <authorList>
            <person name="Isaki S."/>
            <person name="Hosoyama A."/>
            <person name="Numata M."/>
            <person name="Hashimoto M."/>
            <person name="Hosoyama Y."/>
            <person name="Tsuchikane K."/>
            <person name="Noguchi M."/>
            <person name="Hirakata S."/>
            <person name="Ichikawa N."/>
            <person name="Ohji S."/>
            <person name="Yamazoe A."/>
            <person name="Fujita N."/>
        </authorList>
    </citation>
    <scope>NUCLEOTIDE SEQUENCE [LARGE SCALE GENOMIC DNA]</scope>
    <source>
        <strain evidence="1 2">NBRC 13287</strain>
    </source>
</reference>
<organism evidence="1 2">
    <name type="scientific">Vibrio proteolyticus NBRC 13287</name>
    <dbReference type="NCBI Taxonomy" id="1219065"/>
    <lineage>
        <taxon>Bacteria</taxon>
        <taxon>Pseudomonadati</taxon>
        <taxon>Pseudomonadota</taxon>
        <taxon>Gammaproteobacteria</taxon>
        <taxon>Vibrionales</taxon>
        <taxon>Vibrionaceae</taxon>
        <taxon>Vibrio</taxon>
    </lineage>
</organism>
<dbReference type="AlphaFoldDB" id="U3B6Q2"/>
<dbReference type="Proteomes" id="UP000016570">
    <property type="component" value="Unassembled WGS sequence"/>
</dbReference>
<accession>U3B6Q2</accession>
<name>U3B6Q2_VIBPR</name>
<dbReference type="EMBL" id="BATJ01000001">
    <property type="protein sequence ID" value="GAD65529.1"/>
    <property type="molecule type" value="Genomic_DNA"/>
</dbReference>
<evidence type="ECO:0000313" key="1">
    <source>
        <dbReference type="EMBL" id="GAD65529.1"/>
    </source>
</evidence>